<dbReference type="RefSeq" id="XP_009031417.1">
    <property type="nucleotide sequence ID" value="XM_009033169.1"/>
</dbReference>
<dbReference type="OMA" id="WEVANVI"/>
<evidence type="ECO:0008006" key="5">
    <source>
        <dbReference type="Google" id="ProtNLM"/>
    </source>
</evidence>
<dbReference type="AlphaFoldDB" id="T1FMI5"/>
<dbReference type="CTD" id="20210034"/>
<dbReference type="eggNOG" id="KOG0725">
    <property type="taxonomic scope" value="Eukaryota"/>
</dbReference>
<evidence type="ECO:0000313" key="4">
    <source>
        <dbReference type="Proteomes" id="UP000015101"/>
    </source>
</evidence>
<dbReference type="GO" id="GO:0004090">
    <property type="term" value="F:carbonyl reductase (NADPH) activity"/>
    <property type="evidence" value="ECO:0000318"/>
    <property type="project" value="GO_Central"/>
</dbReference>
<dbReference type="Gene3D" id="3.40.50.720">
    <property type="entry name" value="NAD(P)-binding Rossmann-like Domain"/>
    <property type="match status" value="1"/>
</dbReference>
<organism evidence="3 4">
    <name type="scientific">Helobdella robusta</name>
    <name type="common">Californian leech</name>
    <dbReference type="NCBI Taxonomy" id="6412"/>
    <lineage>
        <taxon>Eukaryota</taxon>
        <taxon>Metazoa</taxon>
        <taxon>Spiralia</taxon>
        <taxon>Lophotrochozoa</taxon>
        <taxon>Annelida</taxon>
        <taxon>Clitellata</taxon>
        <taxon>Hirudinea</taxon>
        <taxon>Rhynchobdellida</taxon>
        <taxon>Glossiphoniidae</taxon>
        <taxon>Helobdella</taxon>
    </lineage>
</organism>
<dbReference type="OrthoDB" id="1669814at2759"/>
<dbReference type="GeneID" id="20210034"/>
<dbReference type="Proteomes" id="UP000015101">
    <property type="component" value="Unassembled WGS sequence"/>
</dbReference>
<dbReference type="InterPro" id="IPR002347">
    <property type="entry name" value="SDR_fam"/>
</dbReference>
<sequence length="260" mass="28388">MSNLGKYKCKRLDGKVAIVTASSLGIGYCIAERLAHEGAKVVISSRKKHLVDKAVEKLREQGLEVHGTVCHVGLEEDREKLFKLATDLYGGLDILVSNAAINPSFGSVFDTEEETWDKIFEINVKDTFLLCKEALPYLEKRKGGSIVIVSSIAGFTPFEVIGAYSISKTALFGMVKAFVPELTKRNIRINAIAPGVIKTKFTQAMWETRDIEKSTEAIIPMKRLGRPEECSGAVAFLVSDDASYVTGETIVIGGGLVSRL</sequence>
<comment type="similarity">
    <text evidence="1">Belongs to the short-chain dehydrogenases/reductases (SDR) family.</text>
</comment>
<proteinExistence type="inferred from homology"/>
<dbReference type="SUPFAM" id="SSF51735">
    <property type="entry name" value="NAD(P)-binding Rossmann-fold domains"/>
    <property type="match status" value="1"/>
</dbReference>
<dbReference type="HOGENOM" id="CLU_010194_1_1_1"/>
<dbReference type="STRING" id="6412.T1FMI5"/>
<dbReference type="PANTHER" id="PTHR43943:SF2">
    <property type="entry name" value="DEHYDROGENASE_REDUCTASE 4"/>
    <property type="match status" value="1"/>
</dbReference>
<evidence type="ECO:0000256" key="1">
    <source>
        <dbReference type="ARBA" id="ARBA00006484"/>
    </source>
</evidence>
<name>T1FMI5_HELRO</name>
<dbReference type="KEGG" id="hro:HELRODRAFT_185211"/>
<dbReference type="FunCoup" id="T1FMI5">
    <property type="interactions" value="563"/>
</dbReference>
<dbReference type="EMBL" id="KB097753">
    <property type="protein sequence ID" value="ESN90490.1"/>
    <property type="molecule type" value="Genomic_DNA"/>
</dbReference>
<dbReference type="EnsemblMetazoa" id="HelroT185211">
    <property type="protein sequence ID" value="HelroP185211"/>
    <property type="gene ID" value="HelroG185211"/>
</dbReference>
<dbReference type="EMBL" id="AMQM01002268">
    <property type="status" value="NOT_ANNOTATED_CDS"/>
    <property type="molecule type" value="Genomic_DNA"/>
</dbReference>
<protein>
    <recommendedName>
        <fullName evidence="5">Dehydrogenase/reductase SDR family member 4</fullName>
    </recommendedName>
</protein>
<dbReference type="PRINTS" id="PR00081">
    <property type="entry name" value="GDHRDH"/>
</dbReference>
<keyword evidence="4" id="KW-1185">Reference proteome</keyword>
<gene>
    <name evidence="3" type="primary">20210034</name>
    <name evidence="2" type="ORF">HELRODRAFT_185211</name>
</gene>
<dbReference type="Pfam" id="PF13561">
    <property type="entry name" value="adh_short_C2"/>
    <property type="match status" value="1"/>
</dbReference>
<reference evidence="3" key="3">
    <citation type="submission" date="2015-06" db="UniProtKB">
        <authorList>
            <consortium name="EnsemblMetazoa"/>
        </authorList>
    </citation>
    <scope>IDENTIFICATION</scope>
</reference>
<dbReference type="InParanoid" id="T1FMI5"/>
<dbReference type="FunFam" id="3.40.50.720:FF:000084">
    <property type="entry name" value="Short-chain dehydrogenase reductase"/>
    <property type="match status" value="1"/>
</dbReference>
<evidence type="ECO:0000313" key="3">
    <source>
        <dbReference type="EnsemblMetazoa" id="HelroP185211"/>
    </source>
</evidence>
<accession>T1FMI5</accession>
<reference evidence="2 4" key="2">
    <citation type="journal article" date="2013" name="Nature">
        <title>Insights into bilaterian evolution from three spiralian genomes.</title>
        <authorList>
            <person name="Simakov O."/>
            <person name="Marletaz F."/>
            <person name="Cho S.J."/>
            <person name="Edsinger-Gonzales E."/>
            <person name="Havlak P."/>
            <person name="Hellsten U."/>
            <person name="Kuo D.H."/>
            <person name="Larsson T."/>
            <person name="Lv J."/>
            <person name="Arendt D."/>
            <person name="Savage R."/>
            <person name="Osoegawa K."/>
            <person name="de Jong P."/>
            <person name="Grimwood J."/>
            <person name="Chapman J.A."/>
            <person name="Shapiro H."/>
            <person name="Aerts A."/>
            <person name="Otillar R.P."/>
            <person name="Terry A.Y."/>
            <person name="Boore J.L."/>
            <person name="Grigoriev I.V."/>
            <person name="Lindberg D.R."/>
            <person name="Seaver E.C."/>
            <person name="Weisblat D.A."/>
            <person name="Putnam N.H."/>
            <person name="Rokhsar D.S."/>
        </authorList>
    </citation>
    <scope>NUCLEOTIDE SEQUENCE</scope>
</reference>
<reference evidence="4" key="1">
    <citation type="submission" date="2012-12" db="EMBL/GenBank/DDBJ databases">
        <authorList>
            <person name="Hellsten U."/>
            <person name="Grimwood J."/>
            <person name="Chapman J.A."/>
            <person name="Shapiro H."/>
            <person name="Aerts A."/>
            <person name="Otillar R.P."/>
            <person name="Terry A.Y."/>
            <person name="Boore J.L."/>
            <person name="Simakov O."/>
            <person name="Marletaz F."/>
            <person name="Cho S.-J."/>
            <person name="Edsinger-Gonzales E."/>
            <person name="Havlak P."/>
            <person name="Kuo D.-H."/>
            <person name="Larsson T."/>
            <person name="Lv J."/>
            <person name="Arendt D."/>
            <person name="Savage R."/>
            <person name="Osoegawa K."/>
            <person name="de Jong P."/>
            <person name="Lindberg D.R."/>
            <person name="Seaver E.C."/>
            <person name="Weisblat D.A."/>
            <person name="Putnam N.H."/>
            <person name="Grigoriev I.V."/>
            <person name="Rokhsar D.S."/>
        </authorList>
    </citation>
    <scope>NUCLEOTIDE SEQUENCE</scope>
</reference>
<dbReference type="NCBIfam" id="NF005559">
    <property type="entry name" value="PRK07231.1"/>
    <property type="match status" value="1"/>
</dbReference>
<dbReference type="PANTHER" id="PTHR43943">
    <property type="entry name" value="DEHYDROGENASE/REDUCTASE (SDR FAMILY) MEMBER 4"/>
    <property type="match status" value="1"/>
</dbReference>
<evidence type="ECO:0000313" key="2">
    <source>
        <dbReference type="EMBL" id="ESN90490.1"/>
    </source>
</evidence>
<dbReference type="InterPro" id="IPR036291">
    <property type="entry name" value="NAD(P)-bd_dom_sf"/>
</dbReference>
<dbReference type="PRINTS" id="PR00080">
    <property type="entry name" value="SDRFAMILY"/>
</dbReference>